<evidence type="ECO:0000313" key="4">
    <source>
        <dbReference type="Proteomes" id="UP000182800"/>
    </source>
</evidence>
<dbReference type="InterPro" id="IPR004165">
    <property type="entry name" value="CoA_trans_fam_I"/>
</dbReference>
<dbReference type="Pfam" id="PF01144">
    <property type="entry name" value="CoA_trans"/>
    <property type="match status" value="1"/>
</dbReference>
<keyword evidence="4" id="KW-1185">Reference proteome</keyword>
<keyword evidence="1" id="KW-0808">Transferase</keyword>
<dbReference type="OrthoDB" id="9777193at2"/>
<dbReference type="EMBL" id="LJSX01000032">
    <property type="protein sequence ID" value="KPQ09234.1"/>
    <property type="molecule type" value="Genomic_DNA"/>
</dbReference>
<name>A0A0N8KDR0_9HYPH</name>
<evidence type="ECO:0000313" key="1">
    <source>
        <dbReference type="EMBL" id="KPQ09234.1"/>
    </source>
</evidence>
<dbReference type="Proteomes" id="UP000050497">
    <property type="component" value="Unassembled WGS sequence"/>
</dbReference>
<organism evidence="1 3">
    <name type="scientific">Saliniramus fredricksonii</name>
    <dbReference type="NCBI Taxonomy" id="1653334"/>
    <lineage>
        <taxon>Bacteria</taxon>
        <taxon>Pseudomonadati</taxon>
        <taxon>Pseudomonadota</taxon>
        <taxon>Alphaproteobacteria</taxon>
        <taxon>Hyphomicrobiales</taxon>
        <taxon>Salinarimonadaceae</taxon>
        <taxon>Saliniramus</taxon>
    </lineage>
</organism>
<protein>
    <submittedName>
        <fullName evidence="1">Glutaconate CoA-transferase alpha subunit GctA</fullName>
    </submittedName>
    <submittedName>
        <fullName evidence="2">Glutaconate CoA-transferase subunit A</fullName>
    </submittedName>
</protein>
<dbReference type="PATRIC" id="fig|1653334.4.peg.1088"/>
<dbReference type="Gene3D" id="3.30.30.40">
    <property type="match status" value="1"/>
</dbReference>
<evidence type="ECO:0000313" key="3">
    <source>
        <dbReference type="Proteomes" id="UP000050497"/>
    </source>
</evidence>
<proteinExistence type="predicted"/>
<dbReference type="Proteomes" id="UP000182800">
    <property type="component" value="Unassembled WGS sequence"/>
</dbReference>
<dbReference type="SMART" id="SM00882">
    <property type="entry name" value="CoA_trans"/>
    <property type="match status" value="1"/>
</dbReference>
<dbReference type="GO" id="GO:0008410">
    <property type="term" value="F:CoA-transferase activity"/>
    <property type="evidence" value="ECO:0007669"/>
    <property type="project" value="InterPro"/>
</dbReference>
<dbReference type="InterPro" id="IPR037171">
    <property type="entry name" value="NagB/RpiA_transferase-like"/>
</dbReference>
<accession>A0A0N8KDR0</accession>
<comment type="caution">
    <text evidence="1">The sequence shown here is derived from an EMBL/GenBank/DDBJ whole genome shotgun (WGS) entry which is preliminary data.</text>
</comment>
<dbReference type="STRING" id="1653334.GA0071312_3053"/>
<gene>
    <name evidence="1" type="primary">gctA</name>
    <name evidence="2" type="ORF">GA0071312_3053</name>
    <name evidence="1" type="ORF">HLUCCO17_15860</name>
</gene>
<dbReference type="Gene3D" id="3.40.1080.10">
    <property type="entry name" value="Glutaconate Coenzyme A-transferase"/>
    <property type="match status" value="1"/>
</dbReference>
<dbReference type="RefSeq" id="WP_074445642.1">
    <property type="nucleotide sequence ID" value="NZ_FMBM01000002.1"/>
</dbReference>
<dbReference type="SUPFAM" id="SSF100950">
    <property type="entry name" value="NagB/RpiA/CoA transferase-like"/>
    <property type="match status" value="1"/>
</dbReference>
<evidence type="ECO:0000313" key="2">
    <source>
        <dbReference type="EMBL" id="SCC82077.1"/>
    </source>
</evidence>
<dbReference type="AlphaFoldDB" id="A0A0N8KDR0"/>
<sequence>MTGPAILDIADLGARIPDGTHLAIAPDYSGCAMAVIRTLLRRRISDLRLVAVPTAGFQADMLIGAGCVTQIEAAAVSLGEYGPAGRFNAALRTGKLAMRDATCPAIHAGLQAAEKGIPFMPLRGIIGSDLVAQRPDWKLIDNPYGSQGRDPILLVPAITPEIALFHAPAADRDGNVFIGVRRELMLMAHAARRTLVSVERIVDTDFLADEARAGATIPALYVEAIAQAPRGADPVGLFGAYGANEAALGAYAQASRDDGAFAAWLAGVDADASQTVPA</sequence>
<reference evidence="2 4" key="2">
    <citation type="submission" date="2016-08" db="EMBL/GenBank/DDBJ databases">
        <authorList>
            <person name="Varghese N."/>
            <person name="Submissions Spin"/>
        </authorList>
    </citation>
    <scope>NUCLEOTIDE SEQUENCE [LARGE SCALE GENOMIC DNA]</scope>
    <source>
        <strain evidence="2 4">HL-109</strain>
    </source>
</reference>
<dbReference type="EMBL" id="FMBM01000002">
    <property type="protein sequence ID" value="SCC82077.1"/>
    <property type="molecule type" value="Genomic_DNA"/>
</dbReference>
<reference evidence="1 3" key="1">
    <citation type="submission" date="2015-09" db="EMBL/GenBank/DDBJ databases">
        <title>Identification and resolution of microdiversity through metagenomic sequencing of parallel consortia.</title>
        <authorList>
            <person name="Nelson W.C."/>
            <person name="Romine M.F."/>
            <person name="Lindemann S.R."/>
        </authorList>
    </citation>
    <scope>NUCLEOTIDE SEQUENCE [LARGE SCALE GENOMIC DNA]</scope>
    <source>
        <strain evidence="1">HL-109</strain>
    </source>
</reference>